<name>A0AAN8WFF6_9MAGN</name>
<dbReference type="PANTHER" id="PTHR13673:SF0">
    <property type="entry name" value="VPS35 ENDOSOMAL PROTEIN-SORTING FACTOR-LIKE"/>
    <property type="match status" value="1"/>
</dbReference>
<evidence type="ECO:0000256" key="3">
    <source>
        <dbReference type="ARBA" id="ARBA00022448"/>
    </source>
</evidence>
<dbReference type="GO" id="GO:0015031">
    <property type="term" value="P:protein transport"/>
    <property type="evidence" value="ECO:0007669"/>
    <property type="project" value="UniProtKB-KW"/>
</dbReference>
<comment type="similarity">
    <text evidence="2">Belongs to the VPS35L family.</text>
</comment>
<gene>
    <name evidence="7" type="ORF">RJ641_000449</name>
</gene>
<comment type="subcellular location">
    <subcellularLocation>
        <location evidence="1">Endosome</location>
    </subcellularLocation>
</comment>
<dbReference type="AlphaFoldDB" id="A0AAN8WFF6"/>
<evidence type="ECO:0000256" key="1">
    <source>
        <dbReference type="ARBA" id="ARBA00004177"/>
    </source>
</evidence>
<protein>
    <submittedName>
        <fullName evidence="7">Vacuolar protein sorting-associated protein 35</fullName>
    </submittedName>
</protein>
<keyword evidence="8" id="KW-1185">Reference proteome</keyword>
<dbReference type="GO" id="GO:0005829">
    <property type="term" value="C:cytosol"/>
    <property type="evidence" value="ECO:0007669"/>
    <property type="project" value="GOC"/>
</dbReference>
<evidence type="ECO:0000256" key="2">
    <source>
        <dbReference type="ARBA" id="ARBA00010704"/>
    </source>
</evidence>
<dbReference type="GO" id="GO:0030906">
    <property type="term" value="C:retromer, cargo-selective complex"/>
    <property type="evidence" value="ECO:0007669"/>
    <property type="project" value="InterPro"/>
</dbReference>
<dbReference type="GO" id="GO:0042147">
    <property type="term" value="P:retrograde transport, endosome to Golgi"/>
    <property type="evidence" value="ECO:0007669"/>
    <property type="project" value="InterPro"/>
</dbReference>
<dbReference type="Proteomes" id="UP001370490">
    <property type="component" value="Unassembled WGS sequence"/>
</dbReference>
<accession>A0AAN8WFF6</accession>
<organism evidence="7 8">
    <name type="scientific">Dillenia turbinata</name>
    <dbReference type="NCBI Taxonomy" id="194707"/>
    <lineage>
        <taxon>Eukaryota</taxon>
        <taxon>Viridiplantae</taxon>
        <taxon>Streptophyta</taxon>
        <taxon>Embryophyta</taxon>
        <taxon>Tracheophyta</taxon>
        <taxon>Spermatophyta</taxon>
        <taxon>Magnoliopsida</taxon>
        <taxon>eudicotyledons</taxon>
        <taxon>Gunneridae</taxon>
        <taxon>Pentapetalae</taxon>
        <taxon>Dilleniales</taxon>
        <taxon>Dilleniaceae</taxon>
        <taxon>Dillenia</taxon>
    </lineage>
</organism>
<sequence>MAFRIRDYEAEEEAHSLPRLRTDFHPLASSSPSPKVDDDVVEHEKSEFFDPLRRPETTEMVSVEDLQEFDIASVTKASSSDGFQHAEREWNLFKRLLMQRFSVSKTVSISSHLDMSLWKALGFIYLTVMTISCCSTPGTFVFCLHHNFDSRALLVVQRSDIILKSGKGSEKSSTSMHLEDLDDLQKVSEDVKVIPKEEYISRLHELKDDIARAWHADDRVTSLKLSIKAILRLVARLLMDTTASQFYPTVFVLATDILDTLGKMVWERIKQKAEFQEDGSKLCSLPERFKVADVSSDAKETCNNWFCKIGSVKELLPRIYLELAILPCWRFLLDEPVDCLQRLVMMTRGIADPLASSYCCLYLAHCAQKLHPRDMVICANREPFSTNFGAGYLITCINDIKTMLIRMISSKEMTNGKVLENKKLLISLVEPAIEYIMKSLFENAIQRQVSNIILDLGLGGNPSVMFGKFPYISILLHHLLKQLPAEIVSSNAVAILQLIECSKDCSYDQHLNYRLLGFRLFEKSCQIDVVNAVVEKIMQVVTEYSGLNQYLMVVDAYVDIIIQNQMDSYPGKILEDILKRSGEKGAGENESACLQSILMKLLSHFNNLESILALNHFLEVLDMLDASPRGVVNTNILSIATRNYICDPTATQFLFEISQSLHDGIEFPNVKDVDFQQQARLISRFVQMVDYGPEVERHLTFLVDCRGAFGTTNEIKETLVHSSNYLAIKAMRDGKKQTGFVKSCLAFSEVTIPSVSASAKQLNLYLETAEVALLGGLVSHSYGLLDSAFSCLQSSDTPDGTKQSTDVEGLVLILQKICGLLVMVPGNPDLGSTYLPKAMISIVSSYSWITPKFKARILCAVVLLLATLSQSRLPYCGNHPEVYTNDLLFFGDPSYCRELELLSNDILQNLVNIVHQEPSQVTRGNMALETCNCILSSYRSTHEILAICTKLTATAKACSGTNDNFLKATIRSLDEHLSTSQVCM</sequence>
<proteinExistence type="inferred from homology"/>
<comment type="caution">
    <text evidence="7">The sequence shown here is derived from an EMBL/GenBank/DDBJ whole genome shotgun (WGS) entry which is preliminary data.</text>
</comment>
<evidence type="ECO:0000256" key="6">
    <source>
        <dbReference type="SAM" id="MobiDB-lite"/>
    </source>
</evidence>
<evidence type="ECO:0000313" key="8">
    <source>
        <dbReference type="Proteomes" id="UP001370490"/>
    </source>
</evidence>
<dbReference type="EMBL" id="JBAMMX010000001">
    <property type="protein sequence ID" value="KAK6946976.1"/>
    <property type="molecule type" value="Genomic_DNA"/>
</dbReference>
<reference evidence="7 8" key="1">
    <citation type="submission" date="2023-12" db="EMBL/GenBank/DDBJ databases">
        <title>A high-quality genome assembly for Dillenia turbinata (Dilleniales).</title>
        <authorList>
            <person name="Chanderbali A."/>
        </authorList>
    </citation>
    <scope>NUCLEOTIDE SEQUENCE [LARGE SCALE GENOMIC DNA]</scope>
    <source>
        <strain evidence="7">LSX21</strain>
        <tissue evidence="7">Leaf</tissue>
    </source>
</reference>
<dbReference type="GO" id="GO:0032456">
    <property type="term" value="P:endocytic recycling"/>
    <property type="evidence" value="ECO:0007669"/>
    <property type="project" value="InterPro"/>
</dbReference>
<keyword evidence="4" id="KW-0967">Endosome</keyword>
<dbReference type="Pfam" id="PF03635">
    <property type="entry name" value="Vps35"/>
    <property type="match status" value="1"/>
</dbReference>
<dbReference type="GO" id="GO:0005768">
    <property type="term" value="C:endosome"/>
    <property type="evidence" value="ECO:0007669"/>
    <property type="project" value="UniProtKB-SubCell"/>
</dbReference>
<dbReference type="InterPro" id="IPR029705">
    <property type="entry name" value="VPS35L"/>
</dbReference>
<evidence type="ECO:0000256" key="5">
    <source>
        <dbReference type="ARBA" id="ARBA00022927"/>
    </source>
</evidence>
<dbReference type="PANTHER" id="PTHR13673">
    <property type="entry name" value="ESOPHAGEAL CANCER ASSOCIATED PROTEIN"/>
    <property type="match status" value="1"/>
</dbReference>
<keyword evidence="5" id="KW-0653">Protein transport</keyword>
<keyword evidence="3" id="KW-0813">Transport</keyword>
<feature type="region of interest" description="Disordered" evidence="6">
    <location>
        <begin position="19"/>
        <end position="40"/>
    </location>
</feature>
<evidence type="ECO:0000313" key="7">
    <source>
        <dbReference type="EMBL" id="KAK6946976.1"/>
    </source>
</evidence>
<dbReference type="InterPro" id="IPR005378">
    <property type="entry name" value="Vps35"/>
</dbReference>
<evidence type="ECO:0000256" key="4">
    <source>
        <dbReference type="ARBA" id="ARBA00022753"/>
    </source>
</evidence>